<dbReference type="Gramene" id="OIW13633">
    <property type="protein sequence ID" value="OIW13633"/>
    <property type="gene ID" value="TanjilG_07975"/>
</dbReference>
<feature type="domain" description="Peptidase C14 caspase" evidence="2">
    <location>
        <begin position="108"/>
        <end position="366"/>
    </location>
</feature>
<dbReference type="PANTHER" id="PTHR48104:SF2">
    <property type="entry name" value="METACASPASE-1-LIKE ISOFORM X1"/>
    <property type="match status" value="1"/>
</dbReference>
<dbReference type="Gene3D" id="3.40.50.12660">
    <property type="match status" value="1"/>
</dbReference>
<reference evidence="3 4" key="1">
    <citation type="journal article" date="2017" name="Plant Biotechnol. J.">
        <title>A comprehensive draft genome sequence for lupin (Lupinus angustifolius), an emerging health food: insights into plant-microbe interactions and legume evolution.</title>
        <authorList>
            <person name="Hane J.K."/>
            <person name="Ming Y."/>
            <person name="Kamphuis L.G."/>
            <person name="Nelson M.N."/>
            <person name="Garg G."/>
            <person name="Atkins C.A."/>
            <person name="Bayer P.E."/>
            <person name="Bravo A."/>
            <person name="Bringans S."/>
            <person name="Cannon S."/>
            <person name="Edwards D."/>
            <person name="Foley R."/>
            <person name="Gao L.L."/>
            <person name="Harrison M.J."/>
            <person name="Huang W."/>
            <person name="Hurgobin B."/>
            <person name="Li S."/>
            <person name="Liu C.W."/>
            <person name="McGrath A."/>
            <person name="Morahan G."/>
            <person name="Murray J."/>
            <person name="Weller J."/>
            <person name="Jian J."/>
            <person name="Singh K.B."/>
        </authorList>
    </citation>
    <scope>NUCLEOTIDE SEQUENCE [LARGE SCALE GENOMIC DNA]</scope>
    <source>
        <strain evidence="4">cv. Tanjil</strain>
        <tissue evidence="3">Whole plant</tissue>
    </source>
</reference>
<comment type="similarity">
    <text evidence="1">Belongs to the peptidase C14B family.</text>
</comment>
<sequence length="379" mass="41901">MKNTLLNNEAEQDEDSGISETIGVGLQSILDSRSKQINKGLVNLTGNVVGNGNGSVHLTVHNIRNFYEHSQSIARNNQQNNANTNGNLLRNSPLTEGSSLSLPMRCNKRAVLCGVTYGKRKFSLKGSVNDVVNMKELLVNNFNFPISCMRILTEEVKKPSLIPTRQNILKALKWLVKDCQAGDSLVFYFSGHGLNISDSNGDEIDGFDEAICPVDFMTEGSIIDDELNSTIVWPLKKDVTLHAIVDAGHSGTILDLNYVYNKKSGMWDQGNYNTATNRKHTSGGVAICLSACEDDQMASASTTFGQNRTNGVLTYLFTKAIRDYPGITYRSLLNKMQSEIEKMNASTNRRKFTFQRKVAQDPLLSSSEKFDVSATIFTM</sequence>
<dbReference type="EMBL" id="CM007364">
    <property type="protein sequence ID" value="OIW13633.1"/>
    <property type="molecule type" value="Genomic_DNA"/>
</dbReference>
<dbReference type="GO" id="GO:0005737">
    <property type="term" value="C:cytoplasm"/>
    <property type="evidence" value="ECO:0007669"/>
    <property type="project" value="TreeGrafter"/>
</dbReference>
<dbReference type="SUPFAM" id="SSF52129">
    <property type="entry name" value="Caspase-like"/>
    <property type="match status" value="1"/>
</dbReference>
<protein>
    <recommendedName>
        <fullName evidence="2">Peptidase C14 caspase domain-containing protein</fullName>
    </recommendedName>
</protein>
<evidence type="ECO:0000256" key="1">
    <source>
        <dbReference type="ARBA" id="ARBA00009005"/>
    </source>
</evidence>
<dbReference type="InterPro" id="IPR029030">
    <property type="entry name" value="Caspase-like_dom_sf"/>
</dbReference>
<dbReference type="OrthoDB" id="3223806at2759"/>
<evidence type="ECO:0000259" key="2">
    <source>
        <dbReference type="Pfam" id="PF00656"/>
    </source>
</evidence>
<keyword evidence="4" id="KW-1185">Reference proteome</keyword>
<dbReference type="Proteomes" id="UP000188354">
    <property type="component" value="Chromosome LG04"/>
</dbReference>
<dbReference type="InterPro" id="IPR011600">
    <property type="entry name" value="Pept_C14_caspase"/>
</dbReference>
<dbReference type="GO" id="GO:0004197">
    <property type="term" value="F:cysteine-type endopeptidase activity"/>
    <property type="evidence" value="ECO:0007669"/>
    <property type="project" value="InterPro"/>
</dbReference>
<dbReference type="AlphaFoldDB" id="A0A4P1RM29"/>
<evidence type="ECO:0000313" key="3">
    <source>
        <dbReference type="EMBL" id="OIW13633.1"/>
    </source>
</evidence>
<evidence type="ECO:0000313" key="4">
    <source>
        <dbReference type="Proteomes" id="UP000188354"/>
    </source>
</evidence>
<accession>A0A4P1RM29</accession>
<dbReference type="InterPro" id="IPR050452">
    <property type="entry name" value="Metacaspase"/>
</dbReference>
<name>A0A4P1RM29_LUPAN</name>
<gene>
    <name evidence="3" type="ORF">TanjilG_07975</name>
</gene>
<dbReference type="KEGG" id="lang:109345671"/>
<organism evidence="3 4">
    <name type="scientific">Lupinus angustifolius</name>
    <name type="common">Narrow-leaved blue lupine</name>
    <dbReference type="NCBI Taxonomy" id="3871"/>
    <lineage>
        <taxon>Eukaryota</taxon>
        <taxon>Viridiplantae</taxon>
        <taxon>Streptophyta</taxon>
        <taxon>Embryophyta</taxon>
        <taxon>Tracheophyta</taxon>
        <taxon>Spermatophyta</taxon>
        <taxon>Magnoliopsida</taxon>
        <taxon>eudicotyledons</taxon>
        <taxon>Gunneridae</taxon>
        <taxon>Pentapetalae</taxon>
        <taxon>rosids</taxon>
        <taxon>fabids</taxon>
        <taxon>Fabales</taxon>
        <taxon>Fabaceae</taxon>
        <taxon>Papilionoideae</taxon>
        <taxon>50 kb inversion clade</taxon>
        <taxon>genistoids sensu lato</taxon>
        <taxon>core genistoids</taxon>
        <taxon>Genisteae</taxon>
        <taxon>Lupinus</taxon>
    </lineage>
</organism>
<dbReference type="PANTHER" id="PTHR48104">
    <property type="entry name" value="METACASPASE-4"/>
    <property type="match status" value="1"/>
</dbReference>
<dbReference type="GO" id="GO:0006508">
    <property type="term" value="P:proteolysis"/>
    <property type="evidence" value="ECO:0007669"/>
    <property type="project" value="InterPro"/>
</dbReference>
<dbReference type="Pfam" id="PF00656">
    <property type="entry name" value="Peptidase_C14"/>
    <property type="match status" value="1"/>
</dbReference>
<proteinExistence type="inferred from homology"/>